<dbReference type="InterPro" id="IPR001650">
    <property type="entry name" value="Helicase_C-like"/>
</dbReference>
<dbReference type="FunFam" id="3.40.1440.60:FF:000001">
    <property type="entry name" value="Primosomal protein N"/>
    <property type="match status" value="1"/>
</dbReference>
<dbReference type="PROSITE" id="PS51194">
    <property type="entry name" value="HELICASE_CTER"/>
    <property type="match status" value="1"/>
</dbReference>
<dbReference type="SMART" id="SM00487">
    <property type="entry name" value="DEXDc"/>
    <property type="match status" value="1"/>
</dbReference>
<dbReference type="GO" id="GO:0005524">
    <property type="term" value="F:ATP binding"/>
    <property type="evidence" value="ECO:0007669"/>
    <property type="project" value="UniProtKB-UniRule"/>
</dbReference>
<evidence type="ECO:0000256" key="9">
    <source>
        <dbReference type="ARBA" id="ARBA00023125"/>
    </source>
</evidence>
<dbReference type="InterPro" id="IPR040498">
    <property type="entry name" value="PriA_CRR"/>
</dbReference>
<dbReference type="EC" id="5.6.2.4" evidence="12"/>
<feature type="domain" description="Helicase ATP-binding" evidence="13">
    <location>
        <begin position="289"/>
        <end position="456"/>
    </location>
</feature>
<keyword evidence="4 12" id="KW-0547">Nucleotide-binding</keyword>
<keyword evidence="3 12" id="KW-0479">Metal-binding</keyword>
<evidence type="ECO:0000256" key="1">
    <source>
        <dbReference type="ARBA" id="ARBA00022515"/>
    </source>
</evidence>
<dbReference type="PANTHER" id="PTHR30580:SF0">
    <property type="entry name" value="PRIMOSOMAL PROTEIN N"/>
    <property type="match status" value="1"/>
</dbReference>
<dbReference type="GO" id="GO:1990077">
    <property type="term" value="C:primosome complex"/>
    <property type="evidence" value="ECO:0007669"/>
    <property type="project" value="UniProtKB-UniRule"/>
</dbReference>
<evidence type="ECO:0000256" key="2">
    <source>
        <dbReference type="ARBA" id="ARBA00022705"/>
    </source>
</evidence>
<dbReference type="AlphaFoldDB" id="A0A9D9E5T1"/>
<feature type="binding site" evidence="12">
    <location>
        <position position="518"/>
    </location>
    <ligand>
        <name>Zn(2+)</name>
        <dbReference type="ChEBI" id="CHEBI:29105"/>
        <label>1</label>
    </ligand>
</feature>
<evidence type="ECO:0000256" key="10">
    <source>
        <dbReference type="ARBA" id="ARBA00023235"/>
    </source>
</evidence>
<organism evidence="15 16">
    <name type="scientific">Candidatus Gallilactobacillus intestinavium</name>
    <dbReference type="NCBI Taxonomy" id="2840838"/>
    <lineage>
        <taxon>Bacteria</taxon>
        <taxon>Bacillati</taxon>
        <taxon>Bacillota</taxon>
        <taxon>Bacilli</taxon>
        <taxon>Lactobacillales</taxon>
        <taxon>Lactobacillaceae</taxon>
        <taxon>Lactobacillaceae incertae sedis</taxon>
        <taxon>Candidatus Gallilactobacillus</taxon>
    </lineage>
</organism>
<keyword evidence="2 12" id="KW-0235">DNA replication</keyword>
<keyword evidence="8 12" id="KW-0067">ATP-binding</keyword>
<reference evidence="15" key="2">
    <citation type="journal article" date="2021" name="PeerJ">
        <title>Extensive microbial diversity within the chicken gut microbiome revealed by metagenomics and culture.</title>
        <authorList>
            <person name="Gilroy R."/>
            <person name="Ravi A."/>
            <person name="Getino M."/>
            <person name="Pursley I."/>
            <person name="Horton D.L."/>
            <person name="Alikhan N.F."/>
            <person name="Baker D."/>
            <person name="Gharbi K."/>
            <person name="Hall N."/>
            <person name="Watson M."/>
            <person name="Adriaenssens E.M."/>
            <person name="Foster-Nyarko E."/>
            <person name="Jarju S."/>
            <person name="Secka A."/>
            <person name="Antonio M."/>
            <person name="Oren A."/>
            <person name="Chaudhuri R.R."/>
            <person name="La Ragione R."/>
            <person name="Hildebrand F."/>
            <person name="Pallen M.J."/>
        </authorList>
    </citation>
    <scope>NUCLEOTIDE SEQUENCE</scope>
    <source>
        <strain evidence="15">C6-149</strain>
    </source>
</reference>
<comment type="catalytic activity">
    <reaction evidence="12">
        <text>Couples ATP hydrolysis with the unwinding of duplex DNA by translocating in the 3'-5' direction.</text>
        <dbReference type="EC" id="5.6.2.4"/>
    </reaction>
</comment>
<dbReference type="Proteomes" id="UP000823614">
    <property type="component" value="Unassembled WGS sequence"/>
</dbReference>
<comment type="caution">
    <text evidence="15">The sequence shown here is derived from an EMBL/GenBank/DDBJ whole genome shotgun (WGS) entry which is preliminary data.</text>
</comment>
<dbReference type="GO" id="GO:0016787">
    <property type="term" value="F:hydrolase activity"/>
    <property type="evidence" value="ECO:0007669"/>
    <property type="project" value="UniProtKB-KW"/>
</dbReference>
<keyword evidence="6 12" id="KW-0347">Helicase</keyword>
<accession>A0A9D9E5T1</accession>
<evidence type="ECO:0000256" key="12">
    <source>
        <dbReference type="HAMAP-Rule" id="MF_00983"/>
    </source>
</evidence>
<keyword evidence="5 12" id="KW-0378">Hydrolase</keyword>
<feature type="domain" description="Helicase C-terminal" evidence="14">
    <location>
        <begin position="553"/>
        <end position="721"/>
    </location>
</feature>
<dbReference type="SUPFAM" id="SSF52540">
    <property type="entry name" value="P-loop containing nucleoside triphosphate hydrolases"/>
    <property type="match status" value="1"/>
</dbReference>
<comment type="subunit">
    <text evidence="12">Component of the replication restart primosome.</text>
</comment>
<dbReference type="Gene3D" id="3.40.50.300">
    <property type="entry name" value="P-loop containing nucleotide triphosphate hydrolases"/>
    <property type="match status" value="2"/>
</dbReference>
<dbReference type="Pfam" id="PF18074">
    <property type="entry name" value="PriA_C"/>
    <property type="match status" value="1"/>
</dbReference>
<reference evidence="15" key="1">
    <citation type="submission" date="2020-10" db="EMBL/GenBank/DDBJ databases">
        <authorList>
            <person name="Gilroy R."/>
        </authorList>
    </citation>
    <scope>NUCLEOTIDE SEQUENCE</scope>
    <source>
        <strain evidence="15">C6-149</strain>
    </source>
</reference>
<keyword evidence="9 12" id="KW-0238">DNA-binding</keyword>
<dbReference type="CDD" id="cd18804">
    <property type="entry name" value="SF2_C_priA"/>
    <property type="match status" value="1"/>
</dbReference>
<dbReference type="InterPro" id="IPR041222">
    <property type="entry name" value="PriA_3primeBD"/>
</dbReference>
<feature type="binding site" evidence="12">
    <location>
        <position position="548"/>
    </location>
    <ligand>
        <name>Zn(2+)</name>
        <dbReference type="ChEBI" id="CHEBI:29105"/>
        <label>2</label>
    </ligand>
</feature>
<dbReference type="PROSITE" id="PS51192">
    <property type="entry name" value="HELICASE_ATP_BIND_1"/>
    <property type="match status" value="1"/>
</dbReference>
<dbReference type="NCBIfam" id="TIGR00595">
    <property type="entry name" value="priA"/>
    <property type="match status" value="1"/>
</dbReference>
<dbReference type="GO" id="GO:0043138">
    <property type="term" value="F:3'-5' DNA helicase activity"/>
    <property type="evidence" value="ECO:0007669"/>
    <property type="project" value="UniProtKB-EC"/>
</dbReference>
<feature type="binding site" evidence="12">
    <location>
        <position position="521"/>
    </location>
    <ligand>
        <name>Zn(2+)</name>
        <dbReference type="ChEBI" id="CHEBI:29105"/>
        <label>1</label>
    </ligand>
</feature>
<dbReference type="GO" id="GO:0006270">
    <property type="term" value="P:DNA replication initiation"/>
    <property type="evidence" value="ECO:0007669"/>
    <property type="project" value="TreeGrafter"/>
</dbReference>
<evidence type="ECO:0000256" key="6">
    <source>
        <dbReference type="ARBA" id="ARBA00022806"/>
    </source>
</evidence>
<evidence type="ECO:0000256" key="11">
    <source>
        <dbReference type="ARBA" id="ARBA00048988"/>
    </source>
</evidence>
<dbReference type="GO" id="GO:0008270">
    <property type="term" value="F:zinc ion binding"/>
    <property type="evidence" value="ECO:0007669"/>
    <property type="project" value="UniProtKB-UniRule"/>
</dbReference>
<dbReference type="CDD" id="cd17929">
    <property type="entry name" value="DEXHc_priA"/>
    <property type="match status" value="1"/>
</dbReference>
<evidence type="ECO:0000256" key="3">
    <source>
        <dbReference type="ARBA" id="ARBA00022723"/>
    </source>
</evidence>
<dbReference type="Pfam" id="PF00270">
    <property type="entry name" value="DEAD"/>
    <property type="match status" value="1"/>
</dbReference>
<dbReference type="Pfam" id="PF18319">
    <property type="entry name" value="Zn_ribbon_PriA"/>
    <property type="match status" value="1"/>
</dbReference>
<dbReference type="InterPro" id="IPR041236">
    <property type="entry name" value="PriA_C"/>
</dbReference>
<dbReference type="Pfam" id="PF17764">
    <property type="entry name" value="PriA_3primeBD"/>
    <property type="match status" value="1"/>
</dbReference>
<protein>
    <recommendedName>
        <fullName evidence="12">Replication restart protein PriA</fullName>
    </recommendedName>
    <alternativeName>
        <fullName evidence="12">ATP-dependent DNA helicase PriA</fullName>
        <ecNumber evidence="12">5.6.2.4</ecNumber>
    </alternativeName>
    <alternativeName>
        <fullName evidence="12">DNA 3'-5' helicase PriA</fullName>
    </alternativeName>
</protein>
<evidence type="ECO:0000313" key="15">
    <source>
        <dbReference type="EMBL" id="MBO8441097.1"/>
    </source>
</evidence>
<dbReference type="SMART" id="SM00490">
    <property type="entry name" value="HELICc"/>
    <property type="match status" value="1"/>
</dbReference>
<dbReference type="InterPro" id="IPR011545">
    <property type="entry name" value="DEAD/DEAH_box_helicase_dom"/>
</dbReference>
<evidence type="ECO:0000256" key="8">
    <source>
        <dbReference type="ARBA" id="ARBA00022840"/>
    </source>
</evidence>
<dbReference type="NCBIfam" id="NF004066">
    <property type="entry name" value="PRK05580.1-3"/>
    <property type="match status" value="1"/>
</dbReference>
<dbReference type="InterPro" id="IPR005259">
    <property type="entry name" value="PriA"/>
</dbReference>
<dbReference type="InterPro" id="IPR042115">
    <property type="entry name" value="PriA_3primeBD_sf"/>
</dbReference>
<comment type="function">
    <text evidence="12">Initiates the restart of stalled replication forks, which reloads the replicative helicase on sites other than the origin of replication. Recognizes and binds to abandoned replication forks and remodels them to uncover a helicase loading site. Promotes assembly of the primosome at these replication forks.</text>
</comment>
<proteinExistence type="inferred from homology"/>
<gene>
    <name evidence="12 15" type="primary">priA</name>
    <name evidence="15" type="ORF">IAA89_01405</name>
</gene>
<name>A0A9D9E5T1_9LACO</name>
<feature type="binding site" evidence="12">
    <location>
        <position position="530"/>
    </location>
    <ligand>
        <name>Zn(2+)</name>
        <dbReference type="ChEBI" id="CHEBI:29105"/>
        <label>2</label>
    </ligand>
</feature>
<dbReference type="InterPro" id="IPR014001">
    <property type="entry name" value="Helicase_ATP-bd"/>
</dbReference>
<dbReference type="PANTHER" id="PTHR30580">
    <property type="entry name" value="PRIMOSOMAL PROTEIN N"/>
    <property type="match status" value="1"/>
</dbReference>
<dbReference type="FunFam" id="3.40.50.300:FF:000489">
    <property type="entry name" value="Primosome assembly protein PriA"/>
    <property type="match status" value="1"/>
</dbReference>
<feature type="binding site" evidence="12">
    <location>
        <position position="527"/>
    </location>
    <ligand>
        <name>Zn(2+)</name>
        <dbReference type="ChEBI" id="CHEBI:29105"/>
        <label>2</label>
    </ligand>
</feature>
<dbReference type="InterPro" id="IPR027417">
    <property type="entry name" value="P-loop_NTPase"/>
</dbReference>
<dbReference type="EMBL" id="JADIMP010000027">
    <property type="protein sequence ID" value="MBO8441097.1"/>
    <property type="molecule type" value="Genomic_DNA"/>
</dbReference>
<evidence type="ECO:0000313" key="16">
    <source>
        <dbReference type="Proteomes" id="UP000823614"/>
    </source>
</evidence>
<feature type="binding site" evidence="12">
    <location>
        <position position="558"/>
    </location>
    <ligand>
        <name>Zn(2+)</name>
        <dbReference type="ChEBI" id="CHEBI:29105"/>
        <label>1</label>
    </ligand>
</feature>
<keyword evidence="10 12" id="KW-0413">Isomerase</keyword>
<dbReference type="GO" id="GO:0006302">
    <property type="term" value="P:double-strand break repair"/>
    <property type="evidence" value="ECO:0007669"/>
    <property type="project" value="InterPro"/>
</dbReference>
<feature type="binding site" evidence="12">
    <location>
        <position position="561"/>
    </location>
    <ligand>
        <name>Zn(2+)</name>
        <dbReference type="ChEBI" id="CHEBI:29105"/>
        <label>1</label>
    </ligand>
</feature>
<dbReference type="HAMAP" id="MF_00983">
    <property type="entry name" value="PriA"/>
    <property type="match status" value="1"/>
</dbReference>
<evidence type="ECO:0000259" key="14">
    <source>
        <dbReference type="PROSITE" id="PS51194"/>
    </source>
</evidence>
<keyword evidence="7 12" id="KW-0862">Zinc</keyword>
<dbReference type="Gene3D" id="3.40.1440.60">
    <property type="entry name" value="PriA, 3(prime) DNA-binding domain"/>
    <property type="match status" value="1"/>
</dbReference>
<dbReference type="GO" id="GO:0006310">
    <property type="term" value="P:DNA recombination"/>
    <property type="evidence" value="ECO:0007669"/>
    <property type="project" value="InterPro"/>
</dbReference>
<sequence length="811" mass="93910">MNLLAKVIVDVPTIQTDKPFTYLVPVEFENTIQSGMRVSVPFGKANRKISGITVDIESNDKTMDESKLKYVDQLLDDEPILPTELLKMSTWLAKETLSFRISAFQAMIPTQLKTKTYKLFKLIDNDELDKDELKFVDDYLSQSENLINLKKLTETENKILKRLQNKHKLRVTYRLEDQKQIKLVDYLKANLNKQELNEQIQKTKKNAIKQLAVLNGLLALQQKSVLLSEFCKQYKVTRTDINHAQDKGWLHIFKQEAYRNPFFERQVDRDVKPTLNADQQVAVNKIQKSIINNQNDVFLLEGVTGSGKTEVYLRSIENALNAQQTALILVPEISLTPQIVKRLRARFGDLVAVLHSSLNSGERYDEWRRIQRGEAKVVVGTRSASFAPLDNIGVLIVDEEHEPSYKQQDMLPYYHARDVMIWRSKWHHAPVILGSATPSMESRARAEKGVYVKLSLPKRINDKNLPLVQLVDMSKELRQQSNIDFSKTLLNKINEKINKHEQVIIFLNRRGFSSYLMCRECGYTFKCPNCDVSLVYHAKQNKLRCHYCDYEVYNPGYCPKCNAKDLSYGSSGTEKVAKDLKDLFPMARVERLDADITKRKFAYEKILKRFEQQQIDILVGTQMLAKGLDYPNVTLVGVLNADTGLNLPDFHASERTFQLLTQVSGRSGRSDKTGEVVVQTYNPKHYAIQLAKAQDYERFFKVEMHFRHLGKYIPYYYSALIVAHGINENYVVRKINDIAHELKQKLSEEIILGPSPQMITRVNNQYYYQLIIKYKKLDEIYDILHELLLKYQLDNRNKFNLRINLNPQSMA</sequence>
<keyword evidence="1 12" id="KW-0639">Primosome</keyword>
<dbReference type="GO" id="GO:0006269">
    <property type="term" value="P:DNA replication, synthesis of primer"/>
    <property type="evidence" value="ECO:0007669"/>
    <property type="project" value="UniProtKB-KW"/>
</dbReference>
<evidence type="ECO:0000259" key="13">
    <source>
        <dbReference type="PROSITE" id="PS51192"/>
    </source>
</evidence>
<comment type="cofactor">
    <cofactor evidence="12">
        <name>Zn(2+)</name>
        <dbReference type="ChEBI" id="CHEBI:29105"/>
    </cofactor>
    <text evidence="12">Binds 2 zinc ions per subunit.</text>
</comment>
<dbReference type="Pfam" id="PF00271">
    <property type="entry name" value="Helicase_C"/>
    <property type="match status" value="1"/>
</dbReference>
<feature type="binding site" evidence="12">
    <location>
        <position position="545"/>
    </location>
    <ligand>
        <name>Zn(2+)</name>
        <dbReference type="ChEBI" id="CHEBI:29105"/>
        <label>2</label>
    </ligand>
</feature>
<evidence type="ECO:0000256" key="4">
    <source>
        <dbReference type="ARBA" id="ARBA00022741"/>
    </source>
</evidence>
<evidence type="ECO:0000256" key="5">
    <source>
        <dbReference type="ARBA" id="ARBA00022801"/>
    </source>
</evidence>
<comment type="similarity">
    <text evidence="12">Belongs to the helicase family. PriA subfamily.</text>
</comment>
<comment type="catalytic activity">
    <reaction evidence="11 12">
        <text>ATP + H2O = ADP + phosphate + H(+)</text>
        <dbReference type="Rhea" id="RHEA:13065"/>
        <dbReference type="ChEBI" id="CHEBI:15377"/>
        <dbReference type="ChEBI" id="CHEBI:15378"/>
        <dbReference type="ChEBI" id="CHEBI:30616"/>
        <dbReference type="ChEBI" id="CHEBI:43474"/>
        <dbReference type="ChEBI" id="CHEBI:456216"/>
        <dbReference type="EC" id="5.6.2.4"/>
    </reaction>
</comment>
<evidence type="ECO:0000256" key="7">
    <source>
        <dbReference type="ARBA" id="ARBA00022833"/>
    </source>
</evidence>
<dbReference type="GO" id="GO:0003677">
    <property type="term" value="F:DNA binding"/>
    <property type="evidence" value="ECO:0007669"/>
    <property type="project" value="UniProtKB-UniRule"/>
</dbReference>